<feature type="domain" description="RCK N-terminal" evidence="1">
    <location>
        <begin position="3"/>
        <end position="121"/>
    </location>
</feature>
<evidence type="ECO:0000259" key="2">
    <source>
        <dbReference type="PROSITE" id="PS51202"/>
    </source>
</evidence>
<dbReference type="SUPFAM" id="SSF116726">
    <property type="entry name" value="TrkA C-terminal domain-like"/>
    <property type="match status" value="1"/>
</dbReference>
<evidence type="ECO:0000313" key="3">
    <source>
        <dbReference type="EMBL" id="WNG51519.1"/>
    </source>
</evidence>
<dbReference type="PANTHER" id="PTHR43833">
    <property type="entry name" value="POTASSIUM CHANNEL PROTEIN 2-RELATED-RELATED"/>
    <property type="match status" value="1"/>
</dbReference>
<dbReference type="PROSITE" id="PS51202">
    <property type="entry name" value="RCK_C"/>
    <property type="match status" value="1"/>
</dbReference>
<dbReference type="InterPro" id="IPR003148">
    <property type="entry name" value="RCK_N"/>
</dbReference>
<dbReference type="PROSITE" id="PS51201">
    <property type="entry name" value="RCK_N"/>
    <property type="match status" value="1"/>
</dbReference>
<feature type="domain" description="RCK C-terminal" evidence="2">
    <location>
        <begin position="139"/>
        <end position="220"/>
    </location>
</feature>
<evidence type="ECO:0000313" key="4">
    <source>
        <dbReference type="Proteomes" id="UP001611383"/>
    </source>
</evidence>
<gene>
    <name evidence="3" type="ORF">F0U60_50850</name>
</gene>
<organism evidence="3 4">
    <name type="scientific">Archangium minus</name>
    <dbReference type="NCBI Taxonomy" id="83450"/>
    <lineage>
        <taxon>Bacteria</taxon>
        <taxon>Pseudomonadati</taxon>
        <taxon>Myxococcota</taxon>
        <taxon>Myxococcia</taxon>
        <taxon>Myxococcales</taxon>
        <taxon>Cystobacterineae</taxon>
        <taxon>Archangiaceae</taxon>
        <taxon>Archangium</taxon>
    </lineage>
</organism>
<keyword evidence="4" id="KW-1185">Reference proteome</keyword>
<protein>
    <submittedName>
        <fullName evidence="3">TrkA family potassium uptake protein</fullName>
    </submittedName>
</protein>
<dbReference type="RefSeq" id="WP_395811782.1">
    <property type="nucleotide sequence ID" value="NZ_CP043494.1"/>
</dbReference>
<proteinExistence type="predicted"/>
<name>A0ABY9X7Z6_9BACT</name>
<dbReference type="InterPro" id="IPR050721">
    <property type="entry name" value="Trk_Ktr_HKT_K-transport"/>
</dbReference>
<sequence length="222" mass="23750">MMRRTYVVVGLGQFGEHVARRLSEAGGEVLAVDRSLERVEALKDVVAQAVRADCTSEEALRVLGVGKAEVAVVALGEEDFEAAVLGTAVLKGIGVKTVVARSSTRQRGKILSLAGATRVVYPEAEMGDQLARLLLHSSMQSSTELPNGYALAELRVPEHAAGKSLQELRLRQTHGLNVIAIQHRGVVNEPIPEAMLHAGDVLLLAGKGERVAALARLWEPSR</sequence>
<dbReference type="Pfam" id="PF02080">
    <property type="entry name" value="TrkA_C"/>
    <property type="match status" value="1"/>
</dbReference>
<dbReference type="PANTHER" id="PTHR43833:SF7">
    <property type="entry name" value="KTR SYSTEM POTASSIUM UPTAKE PROTEIN C"/>
    <property type="match status" value="1"/>
</dbReference>
<dbReference type="Proteomes" id="UP001611383">
    <property type="component" value="Chromosome"/>
</dbReference>
<dbReference type="EMBL" id="CP043494">
    <property type="protein sequence ID" value="WNG51519.1"/>
    <property type="molecule type" value="Genomic_DNA"/>
</dbReference>
<reference evidence="3 4" key="1">
    <citation type="submission" date="2019-08" db="EMBL/GenBank/DDBJ databases">
        <title>Archangium and Cystobacter genomes.</title>
        <authorList>
            <person name="Chen I.-C.K."/>
            <person name="Wielgoss S."/>
        </authorList>
    </citation>
    <scope>NUCLEOTIDE SEQUENCE [LARGE SCALE GENOMIC DNA]</scope>
    <source>
        <strain evidence="3 4">Cbm 6</strain>
    </source>
</reference>
<dbReference type="Gene3D" id="3.40.50.720">
    <property type="entry name" value="NAD(P)-binding Rossmann-like Domain"/>
    <property type="match status" value="1"/>
</dbReference>
<dbReference type="InterPro" id="IPR006037">
    <property type="entry name" value="RCK_C"/>
</dbReference>
<dbReference type="Pfam" id="PF02254">
    <property type="entry name" value="TrkA_N"/>
    <property type="match status" value="1"/>
</dbReference>
<evidence type="ECO:0000259" key="1">
    <source>
        <dbReference type="PROSITE" id="PS51201"/>
    </source>
</evidence>
<dbReference type="InterPro" id="IPR036721">
    <property type="entry name" value="RCK_C_sf"/>
</dbReference>
<dbReference type="InterPro" id="IPR036291">
    <property type="entry name" value="NAD(P)-bd_dom_sf"/>
</dbReference>
<accession>A0ABY9X7Z6</accession>
<dbReference type="SUPFAM" id="SSF51735">
    <property type="entry name" value="NAD(P)-binding Rossmann-fold domains"/>
    <property type="match status" value="1"/>
</dbReference>
<dbReference type="Gene3D" id="3.30.70.1450">
    <property type="entry name" value="Regulator of K+ conductance, C-terminal domain"/>
    <property type="match status" value="1"/>
</dbReference>